<dbReference type="Pfam" id="PF02347">
    <property type="entry name" value="GDC-P"/>
    <property type="match status" value="1"/>
</dbReference>
<evidence type="ECO:0000256" key="2">
    <source>
        <dbReference type="ARBA" id="ARBA00023002"/>
    </source>
</evidence>
<evidence type="ECO:0000313" key="7">
    <source>
        <dbReference type="Proteomes" id="UP000002366"/>
    </source>
</evidence>
<dbReference type="CDD" id="cd00613">
    <property type="entry name" value="GDC-P"/>
    <property type="match status" value="1"/>
</dbReference>
<reference evidence="6 7" key="1">
    <citation type="journal article" date="2010" name="Stand. Genomic Sci.">
        <title>Complete genome sequence of Aminobacterium colombiense type strain (ALA-1).</title>
        <authorList>
            <person name="Chertkov O."/>
            <person name="Sikorski J."/>
            <person name="Brambilla E."/>
            <person name="Lapidus A."/>
            <person name="Copeland A."/>
            <person name="Glavina Del Rio T."/>
            <person name="Nolan M."/>
            <person name="Lucas S."/>
            <person name="Tice H."/>
            <person name="Cheng J.F."/>
            <person name="Han C."/>
            <person name="Detter J.C."/>
            <person name="Bruce D."/>
            <person name="Tapia R."/>
            <person name="Goodwin L."/>
            <person name="Pitluck S."/>
            <person name="Liolios K."/>
            <person name="Ivanova N."/>
            <person name="Mavromatis K."/>
            <person name="Ovchinnikova G."/>
            <person name="Pati A."/>
            <person name="Chen A."/>
            <person name="Palaniappan K."/>
            <person name="Land M."/>
            <person name="Hauser L."/>
            <person name="Chang Y.J."/>
            <person name="Jeffries C.D."/>
            <person name="Spring S."/>
            <person name="Rohde M."/>
            <person name="Goker M."/>
            <person name="Bristow J."/>
            <person name="Eisen J.A."/>
            <person name="Markowitz V."/>
            <person name="Hugenholtz P."/>
            <person name="Kyrpides N.C."/>
            <person name="Klenk H.P."/>
        </authorList>
    </citation>
    <scope>NUCLEOTIDE SEQUENCE [LARGE SCALE GENOMIC DNA]</scope>
    <source>
        <strain evidence="7">DSM 12261 / ALA-1</strain>
    </source>
</reference>
<dbReference type="GO" id="GO:0009116">
    <property type="term" value="P:nucleoside metabolic process"/>
    <property type="evidence" value="ECO:0007669"/>
    <property type="project" value="InterPro"/>
</dbReference>
<dbReference type="EC" id="1.4.4.2" evidence="4"/>
<dbReference type="InterPro" id="IPR015424">
    <property type="entry name" value="PyrdxlP-dep_Trfase"/>
</dbReference>
<dbReference type="InterPro" id="IPR023010">
    <property type="entry name" value="GcvPA"/>
</dbReference>
<dbReference type="GO" id="GO:0004375">
    <property type="term" value="F:glycine dehydrogenase (decarboxylating) activity"/>
    <property type="evidence" value="ECO:0007669"/>
    <property type="project" value="UniProtKB-EC"/>
</dbReference>
<dbReference type="HOGENOM" id="CLU_004620_0_2_0"/>
<dbReference type="KEGG" id="aco:Amico_1581"/>
<dbReference type="RefSeq" id="WP_013048960.1">
    <property type="nucleotide sequence ID" value="NC_014011.1"/>
</dbReference>
<organism evidence="6 7">
    <name type="scientific">Aminobacterium colombiense (strain DSM 12261 / ALA-1)</name>
    <dbReference type="NCBI Taxonomy" id="572547"/>
    <lineage>
        <taxon>Bacteria</taxon>
        <taxon>Thermotogati</taxon>
        <taxon>Synergistota</taxon>
        <taxon>Synergistia</taxon>
        <taxon>Synergistales</taxon>
        <taxon>Aminobacteriaceae</taxon>
        <taxon>Aminobacterium</taxon>
    </lineage>
</organism>
<dbReference type="Proteomes" id="UP000002366">
    <property type="component" value="Chromosome"/>
</dbReference>
<sequence length="448" mass="49261">MARYIPNTEEQQKDMLHRVGVSSIQELFADIPESIQLKEDLNIPSALSELELGRHIRSMAASNASADKYAYFLGAGIYDHFIPTVVNHLVSRQEFLTSYTPYQPEVSQGTLQTIFEYQTMICELTGMDVSNASMYDGASAMAEAAFMAGASTKRSEVLVARSVHPESRKVLKSYAPYQHLTVKEVGFKNGSIDMEDLNKQISSNTAAVIVQSPNFFGVLENLAAIGEAAKNAGAVFIVATDLMALALLEPPAVYGADVVIGDGQPIGNAMNFGGPGFGFFAVTKKYMRKMPGRIVGQTLDRKGNTAYVLTLQAREQHIRREKATSNICSNHNLNIVMAAIYMSLMGKEGLCEVANACLQKAAYTKKLLTENGTFKSAFDAPFFREFVVTPEEAPVSINKRLYKEGIIGGYDLSKDYPELKNSWLVAVTEKRTKEEIHRFAKIARGDKA</sequence>
<dbReference type="Gene3D" id="3.40.640.10">
    <property type="entry name" value="Type I PLP-dependent aspartate aminotransferase-like (Major domain)"/>
    <property type="match status" value="1"/>
</dbReference>
<dbReference type="InterPro" id="IPR020581">
    <property type="entry name" value="GDC_P"/>
</dbReference>
<dbReference type="InterPro" id="IPR049315">
    <property type="entry name" value="GDC-P_N"/>
</dbReference>
<comment type="function">
    <text evidence="1 4">The glycine cleavage system catalyzes the degradation of glycine. The P protein binds the alpha-amino group of glycine through its pyridoxal phosphate cofactor; CO(2) is released and the remaining methylamine moiety is then transferred to the lipoamide cofactor of the H protein.</text>
</comment>
<evidence type="ECO:0000256" key="4">
    <source>
        <dbReference type="HAMAP-Rule" id="MF_00712"/>
    </source>
</evidence>
<dbReference type="EMBL" id="CP001997">
    <property type="protein sequence ID" value="ADE57697.1"/>
    <property type="molecule type" value="Genomic_DNA"/>
</dbReference>
<dbReference type="GO" id="GO:0019464">
    <property type="term" value="P:glycine decarboxylation via glycine cleavage system"/>
    <property type="evidence" value="ECO:0007669"/>
    <property type="project" value="UniProtKB-UniRule"/>
</dbReference>
<name>D5EGL5_AMICL</name>
<evidence type="ECO:0000259" key="5">
    <source>
        <dbReference type="Pfam" id="PF02347"/>
    </source>
</evidence>
<evidence type="ECO:0000256" key="1">
    <source>
        <dbReference type="ARBA" id="ARBA00003788"/>
    </source>
</evidence>
<dbReference type="PANTHER" id="PTHR42806:SF1">
    <property type="entry name" value="GLYCINE DEHYDROGENASE (DECARBOXYLATING)"/>
    <property type="match status" value="1"/>
</dbReference>
<dbReference type="PANTHER" id="PTHR42806">
    <property type="entry name" value="GLYCINE CLEAVAGE SYSTEM P-PROTEIN"/>
    <property type="match status" value="1"/>
</dbReference>
<comment type="catalytic activity">
    <reaction evidence="3 4">
        <text>N(6)-[(R)-lipoyl]-L-lysyl-[glycine-cleavage complex H protein] + glycine + H(+) = N(6)-[(R)-S(8)-aminomethyldihydrolipoyl]-L-lysyl-[glycine-cleavage complex H protein] + CO2</text>
        <dbReference type="Rhea" id="RHEA:24304"/>
        <dbReference type="Rhea" id="RHEA-COMP:10494"/>
        <dbReference type="Rhea" id="RHEA-COMP:10495"/>
        <dbReference type="ChEBI" id="CHEBI:15378"/>
        <dbReference type="ChEBI" id="CHEBI:16526"/>
        <dbReference type="ChEBI" id="CHEBI:57305"/>
        <dbReference type="ChEBI" id="CHEBI:83099"/>
        <dbReference type="ChEBI" id="CHEBI:83143"/>
        <dbReference type="EC" id="1.4.4.2"/>
    </reaction>
</comment>
<feature type="domain" description="Glycine cleavage system P-protein N-terminal" evidence="5">
    <location>
        <begin position="3"/>
        <end position="440"/>
    </location>
</feature>
<keyword evidence="2 4" id="KW-0560">Oxidoreductase</keyword>
<gene>
    <name evidence="4" type="primary">gcvPA</name>
    <name evidence="6" type="ordered locus">Amico_1581</name>
</gene>
<dbReference type="OrthoDB" id="9771867at2"/>
<evidence type="ECO:0000313" key="6">
    <source>
        <dbReference type="EMBL" id="ADE57697.1"/>
    </source>
</evidence>
<dbReference type="eggNOG" id="COG0403">
    <property type="taxonomic scope" value="Bacteria"/>
</dbReference>
<comment type="subunit">
    <text evidence="4">The glycine cleavage system is composed of four proteins: P, T, L and H. In this organism, the P 'protein' is a heterodimer of two subunits.</text>
</comment>
<dbReference type="HAMAP" id="MF_00712">
    <property type="entry name" value="GcvPA"/>
    <property type="match status" value="1"/>
</dbReference>
<dbReference type="STRING" id="572547.Amico_1581"/>
<proteinExistence type="inferred from homology"/>
<dbReference type="NCBIfam" id="NF001696">
    <property type="entry name" value="PRK00451.1"/>
    <property type="match status" value="1"/>
</dbReference>
<dbReference type="PIRSF" id="PIRSF006815">
    <property type="entry name" value="GcvPA"/>
    <property type="match status" value="1"/>
</dbReference>
<dbReference type="InterPro" id="IPR015422">
    <property type="entry name" value="PyrdxlP-dep_Trfase_small"/>
</dbReference>
<keyword evidence="7" id="KW-1185">Reference proteome</keyword>
<comment type="similarity">
    <text evidence="4">Belongs to the GcvP family. N-terminal subunit subfamily.</text>
</comment>
<protein>
    <recommendedName>
        <fullName evidence="4">Probable glycine dehydrogenase (decarboxylating) subunit 1</fullName>
        <ecNumber evidence="4">1.4.4.2</ecNumber>
    </recommendedName>
    <alternativeName>
        <fullName evidence="4">Glycine cleavage system P-protein subunit 1</fullName>
    </alternativeName>
    <alternativeName>
        <fullName evidence="4">Glycine decarboxylase subunit 1</fullName>
    </alternativeName>
    <alternativeName>
        <fullName evidence="4">Glycine dehydrogenase (aminomethyl-transferring) subunit 1</fullName>
    </alternativeName>
</protein>
<dbReference type="InterPro" id="IPR015421">
    <property type="entry name" value="PyrdxlP-dep_Trfase_major"/>
</dbReference>
<evidence type="ECO:0000256" key="3">
    <source>
        <dbReference type="ARBA" id="ARBA00049026"/>
    </source>
</evidence>
<accession>D5EGL5</accession>
<dbReference type="SUPFAM" id="SSF53383">
    <property type="entry name" value="PLP-dependent transferases"/>
    <property type="match status" value="1"/>
</dbReference>
<dbReference type="Gene3D" id="3.90.1150.10">
    <property type="entry name" value="Aspartate Aminotransferase, domain 1"/>
    <property type="match status" value="1"/>
</dbReference>
<dbReference type="AlphaFoldDB" id="D5EGL5"/>